<reference evidence="3 4" key="1">
    <citation type="submission" date="2017-11" db="EMBL/GenBank/DDBJ databases">
        <title>De novo assembly and phasing of dikaryotic genomes from two isolates of Puccinia coronata f. sp. avenae, the causal agent of oat crown rust.</title>
        <authorList>
            <person name="Miller M.E."/>
            <person name="Zhang Y."/>
            <person name="Omidvar V."/>
            <person name="Sperschneider J."/>
            <person name="Schwessinger B."/>
            <person name="Raley C."/>
            <person name="Palmer J.M."/>
            <person name="Garnica D."/>
            <person name="Upadhyaya N."/>
            <person name="Rathjen J."/>
            <person name="Taylor J.M."/>
            <person name="Park R.F."/>
            <person name="Dodds P.N."/>
            <person name="Hirsch C.D."/>
            <person name="Kianian S.F."/>
            <person name="Figueroa M."/>
        </authorList>
    </citation>
    <scope>NUCLEOTIDE SEQUENCE [LARGE SCALE GENOMIC DNA]</scope>
    <source>
        <strain evidence="3">12SD80</strain>
    </source>
</reference>
<evidence type="ECO:0000313" key="4">
    <source>
        <dbReference type="Proteomes" id="UP000235392"/>
    </source>
</evidence>
<evidence type="ECO:0000313" key="3">
    <source>
        <dbReference type="EMBL" id="PLW33565.1"/>
    </source>
</evidence>
<proteinExistence type="predicted"/>
<protein>
    <submittedName>
        <fullName evidence="3">Uncharacterized protein</fullName>
    </submittedName>
</protein>
<dbReference type="AlphaFoldDB" id="A0A2N5U755"/>
<organism evidence="3 4">
    <name type="scientific">Puccinia coronata f. sp. avenae</name>
    <dbReference type="NCBI Taxonomy" id="200324"/>
    <lineage>
        <taxon>Eukaryota</taxon>
        <taxon>Fungi</taxon>
        <taxon>Dikarya</taxon>
        <taxon>Basidiomycota</taxon>
        <taxon>Pucciniomycotina</taxon>
        <taxon>Pucciniomycetes</taxon>
        <taxon>Pucciniales</taxon>
        <taxon>Pucciniaceae</taxon>
        <taxon>Puccinia</taxon>
    </lineage>
</organism>
<keyword evidence="2" id="KW-0732">Signal</keyword>
<dbReference type="Proteomes" id="UP000235392">
    <property type="component" value="Unassembled WGS sequence"/>
</dbReference>
<feature type="signal peptide" evidence="2">
    <location>
        <begin position="1"/>
        <end position="27"/>
    </location>
</feature>
<comment type="caution">
    <text evidence="3">The sequence shown here is derived from an EMBL/GenBank/DDBJ whole genome shotgun (WGS) entry which is preliminary data.</text>
</comment>
<feature type="chain" id="PRO_5014736751" evidence="2">
    <location>
        <begin position="28"/>
        <end position="492"/>
    </location>
</feature>
<evidence type="ECO:0000256" key="1">
    <source>
        <dbReference type="SAM" id="MobiDB-lite"/>
    </source>
</evidence>
<feature type="region of interest" description="Disordered" evidence="1">
    <location>
        <begin position="164"/>
        <end position="192"/>
    </location>
</feature>
<dbReference type="EMBL" id="PGCI01000217">
    <property type="protein sequence ID" value="PLW33565.1"/>
    <property type="molecule type" value="Genomic_DNA"/>
</dbReference>
<feature type="region of interest" description="Disordered" evidence="1">
    <location>
        <begin position="210"/>
        <end position="229"/>
    </location>
</feature>
<sequence length="492" mass="55311">MIAGPTHRAWLLRIPVALIYYLKFSISTPFDRAGDDVALSAIFSPSHKPEVRDDRLEGFGHLSSQTTSIQKVGVSSDVLNHMAEKSNPRYNGSDLEDYDFGLNSEWQNRLMDERSKHNPVSSIMDAQGLPEEQFLNAWGDDLVLDQDHGVGFSTEWWERLLDSNEHNSKPVSPTLGGEVEPEGSGRRQLDHSPSGLSVVRYLGEAAVKRENTAVSRKRSRDDQTKKTQVAQQDYYNQPTINSKNAAISNQDLLRAEKDEIISAFVFHTGDFLTVRLDKEWQPLLDWAKACSGITDESDTMKDFVERFNAKELEVNSKIVRRPDFNEPTVNFKNTSMELFRVGKKSPGRLLIQPEGLRGREHPHGRLVKPIKRRICKLLEFLGIFHGLAVSHGVNKILGARGNLQELVGWVLDIFFAETRDGLPLFGWFEGTPEVPYPAESEFGNLKRAMSGLLAEKKIALAQRKTAAGCDVVDVALSLLGYWYQETALKFDG</sequence>
<accession>A0A2N5U755</accession>
<name>A0A2N5U755_9BASI</name>
<gene>
    <name evidence="3" type="ORF">PCASD_14089</name>
</gene>
<evidence type="ECO:0000256" key="2">
    <source>
        <dbReference type="SAM" id="SignalP"/>
    </source>
</evidence>